<dbReference type="InterPro" id="IPR036249">
    <property type="entry name" value="Thioredoxin-like_sf"/>
</dbReference>
<gene>
    <name evidence="4" type="ORF">GOC74_04645</name>
</gene>
<reference evidence="4" key="1">
    <citation type="submission" date="2019-12" db="EMBL/GenBank/DDBJ databases">
        <title>Whole-genome sequence of Halomicrobium mukohataei pws1.</title>
        <authorList>
            <person name="Verma D.K."/>
            <person name="Gopal K."/>
            <person name="Prasad E.S."/>
        </authorList>
    </citation>
    <scope>NUCLEOTIDE SEQUENCE</scope>
    <source>
        <strain evidence="4">Pws1</strain>
    </source>
</reference>
<evidence type="ECO:0000259" key="3">
    <source>
        <dbReference type="PROSITE" id="PS51352"/>
    </source>
</evidence>
<dbReference type="EMBL" id="WOYG01000001">
    <property type="protein sequence ID" value="NLV09217.1"/>
    <property type="molecule type" value="Genomic_DNA"/>
</dbReference>
<evidence type="ECO:0000313" key="4">
    <source>
        <dbReference type="EMBL" id="NLV09217.1"/>
    </source>
</evidence>
<feature type="region of interest" description="Disordered" evidence="2">
    <location>
        <begin position="318"/>
        <end position="514"/>
    </location>
</feature>
<proteinExistence type="predicted"/>
<dbReference type="InterPro" id="IPR050455">
    <property type="entry name" value="Tpx_Peroxidase_subfamily"/>
</dbReference>
<name>A0A847UAE7_9EURY</name>
<dbReference type="PANTHER" id="PTHR43110">
    <property type="entry name" value="THIOL PEROXIDASE"/>
    <property type="match status" value="1"/>
</dbReference>
<evidence type="ECO:0000256" key="1">
    <source>
        <dbReference type="ARBA" id="ARBA00023284"/>
    </source>
</evidence>
<dbReference type="PROSITE" id="PS51352">
    <property type="entry name" value="THIOREDOXIN_2"/>
    <property type="match status" value="1"/>
</dbReference>
<evidence type="ECO:0000313" key="5">
    <source>
        <dbReference type="Proteomes" id="UP000608662"/>
    </source>
</evidence>
<dbReference type="GO" id="GO:0016209">
    <property type="term" value="F:antioxidant activity"/>
    <property type="evidence" value="ECO:0007669"/>
    <property type="project" value="InterPro"/>
</dbReference>
<dbReference type="SUPFAM" id="SSF52833">
    <property type="entry name" value="Thioredoxin-like"/>
    <property type="match status" value="1"/>
</dbReference>
<protein>
    <submittedName>
        <fullName evidence="4">Redoxin domain-containing protein</fullName>
    </submittedName>
</protein>
<dbReference type="PANTHER" id="PTHR43110:SF1">
    <property type="entry name" value="THIOL PEROXIDASE"/>
    <property type="match status" value="1"/>
</dbReference>
<dbReference type="Pfam" id="PF00578">
    <property type="entry name" value="AhpC-TSA"/>
    <property type="match status" value="1"/>
</dbReference>
<feature type="compositionally biased region" description="Acidic residues" evidence="2">
    <location>
        <begin position="337"/>
        <end position="357"/>
    </location>
</feature>
<evidence type="ECO:0000256" key="2">
    <source>
        <dbReference type="SAM" id="MobiDB-lite"/>
    </source>
</evidence>
<dbReference type="InterPro" id="IPR000866">
    <property type="entry name" value="AhpC/TSA"/>
</dbReference>
<organism evidence="4 5">
    <name type="scientific">Halomicrobium mukohataei</name>
    <dbReference type="NCBI Taxonomy" id="57705"/>
    <lineage>
        <taxon>Archaea</taxon>
        <taxon>Methanobacteriati</taxon>
        <taxon>Methanobacteriota</taxon>
        <taxon>Stenosarchaea group</taxon>
        <taxon>Halobacteria</taxon>
        <taxon>Halobacteriales</taxon>
        <taxon>Haloarculaceae</taxon>
        <taxon>Halomicrobium</taxon>
    </lineage>
</organism>
<keyword evidence="1" id="KW-0676">Redox-active center</keyword>
<dbReference type="AlphaFoldDB" id="A0A847UAE7"/>
<feature type="compositionally biased region" description="Acidic residues" evidence="2">
    <location>
        <begin position="477"/>
        <end position="514"/>
    </location>
</feature>
<dbReference type="RefSeq" id="WP_170093119.1">
    <property type="nucleotide sequence ID" value="NZ_WOYG01000001.1"/>
</dbReference>
<dbReference type="GO" id="GO:0016491">
    <property type="term" value="F:oxidoreductase activity"/>
    <property type="evidence" value="ECO:0007669"/>
    <property type="project" value="InterPro"/>
</dbReference>
<comment type="caution">
    <text evidence="4">The sequence shown here is derived from an EMBL/GenBank/DDBJ whole genome shotgun (WGS) entry which is preliminary data.</text>
</comment>
<dbReference type="InterPro" id="IPR013766">
    <property type="entry name" value="Thioredoxin_domain"/>
</dbReference>
<feature type="domain" description="Thioredoxin" evidence="3">
    <location>
        <begin position="2"/>
        <end position="157"/>
    </location>
</feature>
<feature type="region of interest" description="Disordered" evidence="2">
    <location>
        <begin position="277"/>
        <end position="296"/>
    </location>
</feature>
<sequence length="514" mass="54762">MISEGNEAPRFELPAVVDGEHRRVALDEYLGEDVVILAFYPGDFNPACDEESDLDELDLFTMQKDVSVLGISADTLYSHAAFAEAYDLHVPLLSDTRREVAREYGVTFEDAVGQALIERAVFVVDHDGIVQYAWSTQSPLALPDVDAIKDTIGDTGGDDTAFARYRVGHAHYTEGRRAFTSAMGSYQDSEWMLAQSDFGRAQAAFEEAADHFDSAVRFVDDADLTTYYERAEEKATALWQAAEWLSESASEYSSGAGAAGQRLRDDAERPLETARDIGEPIDPDAWPPDLDADDAQSILPQDDDAEVELAIDIDEAATGGAEADAPSLDETPAGEGSGDETGGEEEIDDAELQEIEAELTANQPDDPTGGDLEETPTSMVDAPPDADDGGTGGDDLAELEADLEASQSTSEPSPADEERPDSTPDTPSLEPDDADVPPPGSGSLEPGTGSGDGGAAFDDGDGAASPDDGPDERDHLDETDELDEPDGASDEDMAAIPTEEELAADDEDDDAERY</sequence>
<accession>A0A847UAE7</accession>
<dbReference type="Gene3D" id="3.40.30.10">
    <property type="entry name" value="Glutaredoxin"/>
    <property type="match status" value="1"/>
</dbReference>
<dbReference type="Proteomes" id="UP000608662">
    <property type="component" value="Unassembled WGS sequence"/>
</dbReference>